<dbReference type="EMBL" id="MFLU01000002">
    <property type="protein sequence ID" value="OGG76175.1"/>
    <property type="molecule type" value="Genomic_DNA"/>
</dbReference>
<protein>
    <submittedName>
        <fullName evidence="2">Uncharacterized protein</fullName>
    </submittedName>
</protein>
<proteinExistence type="predicted"/>
<dbReference type="AlphaFoldDB" id="A0A1F6ERC5"/>
<evidence type="ECO:0000313" key="2">
    <source>
        <dbReference type="EMBL" id="OGG76175.1"/>
    </source>
</evidence>
<comment type="caution">
    <text evidence="2">The sequence shown here is derived from an EMBL/GenBank/DDBJ whole genome shotgun (WGS) entry which is preliminary data.</text>
</comment>
<reference evidence="2 3" key="1">
    <citation type="journal article" date="2016" name="Nat. Commun.">
        <title>Thousands of microbial genomes shed light on interconnected biogeochemical processes in an aquifer system.</title>
        <authorList>
            <person name="Anantharaman K."/>
            <person name="Brown C.T."/>
            <person name="Hug L.A."/>
            <person name="Sharon I."/>
            <person name="Castelle C.J."/>
            <person name="Probst A.J."/>
            <person name="Thomas B.C."/>
            <person name="Singh A."/>
            <person name="Wilkins M.J."/>
            <person name="Karaoz U."/>
            <person name="Brodie E.L."/>
            <person name="Williams K.H."/>
            <person name="Hubbard S.S."/>
            <person name="Banfield J.F."/>
        </authorList>
    </citation>
    <scope>NUCLEOTIDE SEQUENCE [LARGE SCALE GENOMIC DNA]</scope>
</reference>
<feature type="compositionally biased region" description="Basic and acidic residues" evidence="1">
    <location>
        <begin position="173"/>
        <end position="194"/>
    </location>
</feature>
<feature type="compositionally biased region" description="Pro residues" evidence="1">
    <location>
        <begin position="142"/>
        <end position="157"/>
    </location>
</feature>
<dbReference type="STRING" id="1798507.A3A34_01650"/>
<evidence type="ECO:0000256" key="1">
    <source>
        <dbReference type="SAM" id="MobiDB-lite"/>
    </source>
</evidence>
<gene>
    <name evidence="2" type="ORF">A3A34_01650</name>
</gene>
<sequence length="194" mass="21812">MTEEKDFKTLIQERFTKLPKAVQNAILSGNPEKRLRELSKEHRLHLDQWQALENLVMLTLFGVYHAEELQKRITDDIGVPADSALALTNDITTMIFEPIREGLERELEHPQAKEEERSGVERARESILRAEDRNGKIAAKPAPSPVAPIVPATPPKVPSTAKAERAPVSPSYKPHELSSARKDTEGDPYREPPL</sequence>
<organism evidence="2 3">
    <name type="scientific">Candidatus Kaiserbacteria bacterium RIFCSPLOWO2_01_FULL_50_24</name>
    <dbReference type="NCBI Taxonomy" id="1798507"/>
    <lineage>
        <taxon>Bacteria</taxon>
        <taxon>Candidatus Kaiseribacteriota</taxon>
    </lineage>
</organism>
<accession>A0A1F6ERC5</accession>
<dbReference type="Proteomes" id="UP000178587">
    <property type="component" value="Unassembled WGS sequence"/>
</dbReference>
<feature type="region of interest" description="Disordered" evidence="1">
    <location>
        <begin position="128"/>
        <end position="194"/>
    </location>
</feature>
<evidence type="ECO:0000313" key="3">
    <source>
        <dbReference type="Proteomes" id="UP000178587"/>
    </source>
</evidence>
<name>A0A1F6ERC5_9BACT</name>